<keyword evidence="3" id="KW-1185">Reference proteome</keyword>
<sequence>MDADQINQVVGYVGAIVLAGISMAVVFRREKQLDDPDDDSVVYLEQLLKVTNLHTEGKYLVRILRQSGNLQKEDQIFYSPEAAIKAAIATFKRAKIEYVFITDNTETQFCFRRPYYHHGGKAEGRKVGSVEIYKVE</sequence>
<accession>A0A3N9TBB4</accession>
<protein>
    <submittedName>
        <fullName evidence="2">Uncharacterized protein</fullName>
    </submittedName>
</protein>
<proteinExistence type="predicted"/>
<feature type="transmembrane region" description="Helical" evidence="1">
    <location>
        <begin position="6"/>
        <end position="27"/>
    </location>
</feature>
<dbReference type="OrthoDB" id="6401508at2"/>
<gene>
    <name evidence="2" type="ORF">EES38_19030</name>
</gene>
<dbReference type="EMBL" id="RJVQ01000012">
    <property type="protein sequence ID" value="RQW61437.1"/>
    <property type="molecule type" value="Genomic_DNA"/>
</dbReference>
<keyword evidence="1" id="KW-1133">Transmembrane helix</keyword>
<evidence type="ECO:0000313" key="3">
    <source>
        <dbReference type="Proteomes" id="UP000281112"/>
    </source>
</evidence>
<keyword evidence="1" id="KW-0472">Membrane</keyword>
<dbReference type="Proteomes" id="UP000281112">
    <property type="component" value="Unassembled WGS sequence"/>
</dbReference>
<evidence type="ECO:0000256" key="1">
    <source>
        <dbReference type="SAM" id="Phobius"/>
    </source>
</evidence>
<dbReference type="AlphaFoldDB" id="A0A3N9TBB4"/>
<name>A0A3N9TBB4_9VIBR</name>
<organism evidence="2 3">
    <name type="scientific">Vibrio viridaestus</name>
    <dbReference type="NCBI Taxonomy" id="2487322"/>
    <lineage>
        <taxon>Bacteria</taxon>
        <taxon>Pseudomonadati</taxon>
        <taxon>Pseudomonadota</taxon>
        <taxon>Gammaproteobacteria</taxon>
        <taxon>Vibrionales</taxon>
        <taxon>Vibrionaceae</taxon>
        <taxon>Vibrio</taxon>
    </lineage>
</organism>
<reference evidence="2 3" key="1">
    <citation type="submission" date="2018-11" db="EMBL/GenBank/DDBJ databases">
        <title>Vibrio LJC006 sp. nov., isolated from seawater during the bloom of the enteromorpha.</title>
        <authorList>
            <person name="Liang J."/>
        </authorList>
    </citation>
    <scope>NUCLEOTIDE SEQUENCE [LARGE SCALE GENOMIC DNA]</scope>
    <source>
        <strain evidence="2 3">LJC006</strain>
    </source>
</reference>
<evidence type="ECO:0000313" key="2">
    <source>
        <dbReference type="EMBL" id="RQW61437.1"/>
    </source>
</evidence>
<keyword evidence="1" id="KW-0812">Transmembrane</keyword>
<dbReference type="RefSeq" id="WP_124938793.1">
    <property type="nucleotide sequence ID" value="NZ_RJVQ01000012.1"/>
</dbReference>
<comment type="caution">
    <text evidence="2">The sequence shown here is derived from an EMBL/GenBank/DDBJ whole genome shotgun (WGS) entry which is preliminary data.</text>
</comment>